<proteinExistence type="predicted"/>
<accession>A0A1Y2BPW5</accession>
<dbReference type="EMBL" id="MCOG01000146">
    <property type="protein sequence ID" value="ORY36774.1"/>
    <property type="molecule type" value="Genomic_DNA"/>
</dbReference>
<evidence type="ECO:0000313" key="2">
    <source>
        <dbReference type="EMBL" id="ORY36774.1"/>
    </source>
</evidence>
<dbReference type="AlphaFoldDB" id="A0A1Y2BPW5"/>
<evidence type="ECO:0000256" key="1">
    <source>
        <dbReference type="SAM" id="MobiDB-lite"/>
    </source>
</evidence>
<name>A0A1Y2BPW5_9FUNG</name>
<protein>
    <submittedName>
        <fullName evidence="2">Uncharacterized protein</fullName>
    </submittedName>
</protein>
<reference evidence="2 3" key="1">
    <citation type="submission" date="2016-08" db="EMBL/GenBank/DDBJ databases">
        <title>A Parts List for Fungal Cellulosomes Revealed by Comparative Genomics.</title>
        <authorList>
            <consortium name="DOE Joint Genome Institute"/>
            <person name="Haitjema C.H."/>
            <person name="Gilmore S.P."/>
            <person name="Henske J.K."/>
            <person name="Solomon K.V."/>
            <person name="De Groot R."/>
            <person name="Kuo A."/>
            <person name="Mondo S.J."/>
            <person name="Salamov A.A."/>
            <person name="Labutti K."/>
            <person name="Zhao Z."/>
            <person name="Chiniquy J."/>
            <person name="Barry K."/>
            <person name="Brewer H.M."/>
            <person name="Purvine S.O."/>
            <person name="Wright A.T."/>
            <person name="Boxma B."/>
            <person name="Van Alen T."/>
            <person name="Hackstein J.H."/>
            <person name="Baker S.E."/>
            <person name="Grigoriev I.V."/>
            <person name="O'Malley M.A."/>
        </authorList>
    </citation>
    <scope>NUCLEOTIDE SEQUENCE [LARGE SCALE GENOMIC DNA]</scope>
    <source>
        <strain evidence="2 3">G1</strain>
    </source>
</reference>
<keyword evidence="3" id="KW-1185">Reference proteome</keyword>
<sequence length="383" mass="45074">MVLPHNEKNSESSKTEYSILLTSFIDSYKKDNKVTESNIDAFLIPVKLGYRTDKKYEDIIKKLEEKKNKYKVSYLEITKGDDIMLELEMDVNPDFLYFVVIIIDDKKKFCTQPITNRSLKQYSRKRPQEGLNEDRLNSNKKRPQEALNEDRLNSNKKRPQEALNEDRLNSNKKRPQEGLNEDRLNSNKKGRKEESYLASLKAKEDEGTLYCHYNAIFDEENKMRNQLLYQIEVFEITDNIINLKNSTISNVELSQILKEMKEKKDKSRNNGSIIVLEEFVFDDKIPIDIVIKGKEIYLSYNVTYLINKYELSKDCKSYLFNDGILKSKFCKSGEKTIKFELNIINQEKFIEQIEDILKDINKINENPQNFDSSPLKVFSFYSI</sequence>
<gene>
    <name evidence="2" type="ORF">LY90DRAFT_672965</name>
</gene>
<comment type="caution">
    <text evidence="2">The sequence shown here is derived from an EMBL/GenBank/DDBJ whole genome shotgun (WGS) entry which is preliminary data.</text>
</comment>
<evidence type="ECO:0000313" key="3">
    <source>
        <dbReference type="Proteomes" id="UP000193920"/>
    </source>
</evidence>
<feature type="compositionally biased region" description="Basic and acidic residues" evidence="1">
    <location>
        <begin position="126"/>
        <end position="192"/>
    </location>
</feature>
<feature type="region of interest" description="Disordered" evidence="1">
    <location>
        <begin position="120"/>
        <end position="192"/>
    </location>
</feature>
<organism evidence="2 3">
    <name type="scientific">Neocallimastix californiae</name>
    <dbReference type="NCBI Taxonomy" id="1754190"/>
    <lineage>
        <taxon>Eukaryota</taxon>
        <taxon>Fungi</taxon>
        <taxon>Fungi incertae sedis</taxon>
        <taxon>Chytridiomycota</taxon>
        <taxon>Chytridiomycota incertae sedis</taxon>
        <taxon>Neocallimastigomycetes</taxon>
        <taxon>Neocallimastigales</taxon>
        <taxon>Neocallimastigaceae</taxon>
        <taxon>Neocallimastix</taxon>
    </lineage>
</organism>
<dbReference type="Proteomes" id="UP000193920">
    <property type="component" value="Unassembled WGS sequence"/>
</dbReference>